<dbReference type="GO" id="GO:0005886">
    <property type="term" value="C:plasma membrane"/>
    <property type="evidence" value="ECO:0007669"/>
    <property type="project" value="UniProtKB-SubCell"/>
</dbReference>
<protein>
    <recommendedName>
        <fullName evidence="7">ABC-2 type transporter transmembrane domain-containing protein</fullName>
    </recommendedName>
</protein>
<name>A0A2G3DRP4_9FIRM</name>
<evidence type="ECO:0000259" key="7">
    <source>
        <dbReference type="Pfam" id="PF12698"/>
    </source>
</evidence>
<dbReference type="PANTHER" id="PTHR30294">
    <property type="entry name" value="MEMBRANE COMPONENT OF ABC TRANSPORTER YHHJ-RELATED"/>
    <property type="match status" value="1"/>
</dbReference>
<sequence length="388" mass="43538">MSVFKAIIKSIRSNIINIIVYFSIFAFFGNITARANVTTTDTMFEEVTMKVAVTDYDNSNISKAVVSYLKDTQKVVDPQTEDTQTINDNVRFGIYQYAIIIPEGFGESLKAGDGKNELEYIAPGTSASEYLLTQKINDYLNDIVIYMENGYTENEAIELTHQQMVKLNETKAIVNDKSDENHRSFYTGMFTFNGYSMMMILCICVSTALISFTKDKDVSNRISVSGMTFKKRNFAIIGAVALFGFVLTTVVILVIHLASGAYANDKLIYYAINAYVLMFVGLGVAYLFSTITSSENLINMLSNMFIISMSFLCGVFVDIQFLSESIIKAAHFLPLYWYVAAIKFINNTATSKILCKQFGMYLLIEILFAFAFFAAGMIISKKKEQYAI</sequence>
<feature type="domain" description="ABC-2 type transporter transmembrane" evidence="7">
    <location>
        <begin position="24"/>
        <end position="376"/>
    </location>
</feature>
<evidence type="ECO:0000256" key="2">
    <source>
        <dbReference type="ARBA" id="ARBA00022475"/>
    </source>
</evidence>
<evidence type="ECO:0000256" key="6">
    <source>
        <dbReference type="SAM" id="Phobius"/>
    </source>
</evidence>
<gene>
    <name evidence="8" type="ORF">CSX01_14320</name>
</gene>
<feature type="transmembrane region" description="Helical" evidence="6">
    <location>
        <begin position="234"/>
        <end position="255"/>
    </location>
</feature>
<keyword evidence="3 6" id="KW-0812">Transmembrane</keyword>
<dbReference type="EMBL" id="PDYF01000083">
    <property type="protein sequence ID" value="PHU33706.1"/>
    <property type="molecule type" value="Genomic_DNA"/>
</dbReference>
<evidence type="ECO:0000256" key="1">
    <source>
        <dbReference type="ARBA" id="ARBA00004651"/>
    </source>
</evidence>
<organism evidence="8 9">
    <name type="scientific">Pseudobutyrivibrio ruminis</name>
    <dbReference type="NCBI Taxonomy" id="46206"/>
    <lineage>
        <taxon>Bacteria</taxon>
        <taxon>Bacillati</taxon>
        <taxon>Bacillota</taxon>
        <taxon>Clostridia</taxon>
        <taxon>Lachnospirales</taxon>
        <taxon>Lachnospiraceae</taxon>
        <taxon>Pseudobutyrivibrio</taxon>
    </lineage>
</organism>
<keyword evidence="4 6" id="KW-1133">Transmembrane helix</keyword>
<feature type="transmembrane region" description="Helical" evidence="6">
    <location>
        <begin position="15"/>
        <end position="33"/>
    </location>
</feature>
<evidence type="ECO:0000313" key="9">
    <source>
        <dbReference type="Proteomes" id="UP000225889"/>
    </source>
</evidence>
<reference evidence="8 9" key="2">
    <citation type="submission" date="2017-10" db="EMBL/GenBank/DDBJ databases">
        <authorList>
            <person name="Banno H."/>
            <person name="Chua N.-H."/>
        </authorList>
    </citation>
    <scope>NUCLEOTIDE SEQUENCE [LARGE SCALE GENOMIC DNA]</scope>
    <source>
        <strain evidence="8 9">JK626</strain>
    </source>
</reference>
<evidence type="ECO:0000256" key="3">
    <source>
        <dbReference type="ARBA" id="ARBA00022692"/>
    </source>
</evidence>
<feature type="transmembrane region" description="Helical" evidence="6">
    <location>
        <begin position="300"/>
        <end position="323"/>
    </location>
</feature>
<dbReference type="InterPro" id="IPR013525">
    <property type="entry name" value="ABC2_TM"/>
</dbReference>
<dbReference type="PANTHER" id="PTHR30294:SF29">
    <property type="entry name" value="MULTIDRUG ABC TRANSPORTER PERMEASE YBHS-RELATED"/>
    <property type="match status" value="1"/>
</dbReference>
<dbReference type="Proteomes" id="UP000225889">
    <property type="component" value="Unassembled WGS sequence"/>
</dbReference>
<comment type="caution">
    <text evidence="8">The sequence shown here is derived from an EMBL/GenBank/DDBJ whole genome shotgun (WGS) entry which is preliminary data.</text>
</comment>
<dbReference type="Pfam" id="PF12698">
    <property type="entry name" value="ABC2_membrane_3"/>
    <property type="match status" value="1"/>
</dbReference>
<accession>A0A2G3DRP4</accession>
<evidence type="ECO:0000256" key="4">
    <source>
        <dbReference type="ARBA" id="ARBA00022989"/>
    </source>
</evidence>
<dbReference type="AlphaFoldDB" id="A0A2G3DRP4"/>
<dbReference type="RefSeq" id="WP_099392840.1">
    <property type="nucleotide sequence ID" value="NZ_PDYF01000083.1"/>
</dbReference>
<feature type="transmembrane region" description="Helical" evidence="6">
    <location>
        <begin position="358"/>
        <end position="379"/>
    </location>
</feature>
<feature type="transmembrane region" description="Helical" evidence="6">
    <location>
        <begin position="267"/>
        <end position="288"/>
    </location>
</feature>
<feature type="transmembrane region" description="Helical" evidence="6">
    <location>
        <begin position="329"/>
        <end position="346"/>
    </location>
</feature>
<dbReference type="InterPro" id="IPR051449">
    <property type="entry name" value="ABC-2_transporter_component"/>
</dbReference>
<reference evidence="8 9" key="1">
    <citation type="submission" date="2017-10" db="EMBL/GenBank/DDBJ databases">
        <title>Resolving the taxonomy of Roseburia spp., Eubacterium rectale and Agathobacter spp. through phylogenomic analysis.</title>
        <authorList>
            <person name="Sheridan P.O."/>
            <person name="Walker A.W."/>
            <person name="Duncan S.H."/>
            <person name="Scott K.P."/>
            <person name="Toole P.W.O."/>
            <person name="Luis P."/>
            <person name="Flint H.J."/>
        </authorList>
    </citation>
    <scope>NUCLEOTIDE SEQUENCE [LARGE SCALE GENOMIC DNA]</scope>
    <source>
        <strain evidence="8 9">JK626</strain>
    </source>
</reference>
<comment type="subcellular location">
    <subcellularLocation>
        <location evidence="1">Cell membrane</location>
        <topology evidence="1">Multi-pass membrane protein</topology>
    </subcellularLocation>
</comment>
<evidence type="ECO:0000256" key="5">
    <source>
        <dbReference type="ARBA" id="ARBA00023136"/>
    </source>
</evidence>
<dbReference type="Gene3D" id="3.40.1710.10">
    <property type="entry name" value="abc type-2 transporter like domain"/>
    <property type="match status" value="1"/>
</dbReference>
<dbReference type="GO" id="GO:0140359">
    <property type="term" value="F:ABC-type transporter activity"/>
    <property type="evidence" value="ECO:0007669"/>
    <property type="project" value="InterPro"/>
</dbReference>
<keyword evidence="2" id="KW-1003">Cell membrane</keyword>
<proteinExistence type="predicted"/>
<feature type="transmembrane region" description="Helical" evidence="6">
    <location>
        <begin position="194"/>
        <end position="213"/>
    </location>
</feature>
<keyword evidence="5 6" id="KW-0472">Membrane</keyword>
<evidence type="ECO:0000313" key="8">
    <source>
        <dbReference type="EMBL" id="PHU33706.1"/>
    </source>
</evidence>